<comment type="caution">
    <text evidence="1">The sequence shown here is derived from an EMBL/GenBank/DDBJ whole genome shotgun (WGS) entry which is preliminary data.</text>
</comment>
<evidence type="ECO:0000313" key="1">
    <source>
        <dbReference type="EMBL" id="MRG92284.1"/>
    </source>
</evidence>
<dbReference type="OrthoDB" id="5514539at2"/>
<sequence length="147" mass="16484">MEELFRNDLVIVTREPGIIRVRRTTLPVIQTLNSGDIDALVSEFRIKVPLRERKNVGMLLDTRDAPMVLDDATMEPIRPLLNEVLMGFARHAILVKTAVGKLQATRRSREEANHRSATVTVFDDEAAALVFLRGEEPAAPPSRSSKR</sequence>
<reference evidence="1 2" key="1">
    <citation type="submission" date="2019-10" db="EMBL/GenBank/DDBJ databases">
        <title>A soil myxobacterium in the family Polyangiaceae.</title>
        <authorList>
            <person name="Li Y."/>
            <person name="Wang J."/>
        </authorList>
    </citation>
    <scope>NUCLEOTIDE SEQUENCE [LARGE SCALE GENOMIC DNA]</scope>
    <source>
        <strain evidence="1 2">DSM 14734</strain>
    </source>
</reference>
<dbReference type="RefSeq" id="WP_153819175.1">
    <property type="nucleotide sequence ID" value="NZ_WJIE01000003.1"/>
</dbReference>
<name>A0A6N7PQB5_9BACT</name>
<protein>
    <submittedName>
        <fullName evidence="1">Uncharacterized protein</fullName>
    </submittedName>
</protein>
<accession>A0A6N7PQB5</accession>
<evidence type="ECO:0000313" key="2">
    <source>
        <dbReference type="Proteomes" id="UP000440224"/>
    </source>
</evidence>
<gene>
    <name evidence="1" type="ORF">GF068_10135</name>
</gene>
<dbReference type="Proteomes" id="UP000440224">
    <property type="component" value="Unassembled WGS sequence"/>
</dbReference>
<proteinExistence type="predicted"/>
<dbReference type="EMBL" id="WJIE01000003">
    <property type="protein sequence ID" value="MRG92284.1"/>
    <property type="molecule type" value="Genomic_DNA"/>
</dbReference>
<keyword evidence="2" id="KW-1185">Reference proteome</keyword>
<dbReference type="AlphaFoldDB" id="A0A6N7PQB5"/>
<organism evidence="1 2">
    <name type="scientific">Polyangium spumosum</name>
    <dbReference type="NCBI Taxonomy" id="889282"/>
    <lineage>
        <taxon>Bacteria</taxon>
        <taxon>Pseudomonadati</taxon>
        <taxon>Myxococcota</taxon>
        <taxon>Polyangia</taxon>
        <taxon>Polyangiales</taxon>
        <taxon>Polyangiaceae</taxon>
        <taxon>Polyangium</taxon>
    </lineage>
</organism>